<keyword evidence="2" id="KW-0677">Repeat</keyword>
<dbReference type="PANTHER" id="PTHR10680:SF14">
    <property type="entry name" value="PEPTIDYL-GLYCINE ALPHA-AMIDATING MONOOXYGENASE"/>
    <property type="match status" value="1"/>
</dbReference>
<evidence type="ECO:0008006" key="8">
    <source>
        <dbReference type="Google" id="ProtNLM"/>
    </source>
</evidence>
<comment type="caution">
    <text evidence="5">The sequence shown here is derived from an EMBL/GenBank/DDBJ whole genome shotgun (WGS) entry which is preliminary data.</text>
</comment>
<protein>
    <recommendedName>
        <fullName evidence="8">NHL repeat containing protein</fullName>
    </recommendedName>
</protein>
<keyword evidence="3" id="KW-0325">Glycoprotein</keyword>
<keyword evidence="1" id="KW-0732">Signal</keyword>
<evidence type="ECO:0000313" key="7">
    <source>
        <dbReference type="Proteomes" id="UP000677228"/>
    </source>
</evidence>
<dbReference type="InterPro" id="IPR011042">
    <property type="entry name" value="6-blade_b-propeller_TolB-like"/>
</dbReference>
<reference evidence="5" key="1">
    <citation type="submission" date="2021-02" db="EMBL/GenBank/DDBJ databases">
        <authorList>
            <person name="Nowell W R."/>
        </authorList>
    </citation>
    <scope>NUCLEOTIDE SEQUENCE</scope>
</reference>
<organism evidence="5 7">
    <name type="scientific">Didymodactylos carnosus</name>
    <dbReference type="NCBI Taxonomy" id="1234261"/>
    <lineage>
        <taxon>Eukaryota</taxon>
        <taxon>Metazoa</taxon>
        <taxon>Spiralia</taxon>
        <taxon>Gnathifera</taxon>
        <taxon>Rotifera</taxon>
        <taxon>Eurotatoria</taxon>
        <taxon>Bdelloidea</taxon>
        <taxon>Philodinida</taxon>
        <taxon>Philodinidae</taxon>
        <taxon>Didymodactylos</taxon>
    </lineage>
</organism>
<dbReference type="Proteomes" id="UP000682733">
    <property type="component" value="Unassembled WGS sequence"/>
</dbReference>
<dbReference type="AlphaFoldDB" id="A0A8S2EBH8"/>
<name>A0A8S2EBH8_9BILA</name>
<dbReference type="CDD" id="cd05819">
    <property type="entry name" value="NHL"/>
    <property type="match status" value="1"/>
</dbReference>
<dbReference type="EMBL" id="CAJNOK010013256">
    <property type="protein sequence ID" value="CAF1180817.1"/>
    <property type="molecule type" value="Genomic_DNA"/>
</dbReference>
<evidence type="ECO:0000256" key="1">
    <source>
        <dbReference type="ARBA" id="ARBA00022729"/>
    </source>
</evidence>
<accession>A0A8S2EBH8</accession>
<dbReference type="EMBL" id="CAJOBA010034784">
    <property type="protein sequence ID" value="CAF3992073.1"/>
    <property type="molecule type" value="Genomic_DNA"/>
</dbReference>
<gene>
    <name evidence="5" type="ORF">OVA965_LOCUS23051</name>
    <name evidence="6" type="ORF">TMI583_LOCUS23768</name>
</gene>
<dbReference type="PROSITE" id="PS51125">
    <property type="entry name" value="NHL"/>
    <property type="match status" value="1"/>
</dbReference>
<dbReference type="PANTHER" id="PTHR10680">
    <property type="entry name" value="PEPTIDYL-GLYCINE ALPHA-AMIDATING MONOOXYGENASE"/>
    <property type="match status" value="1"/>
</dbReference>
<evidence type="ECO:0000313" key="6">
    <source>
        <dbReference type="EMBL" id="CAF3992073.1"/>
    </source>
</evidence>
<dbReference type="InterPro" id="IPR001258">
    <property type="entry name" value="NHL_repeat"/>
</dbReference>
<evidence type="ECO:0000313" key="5">
    <source>
        <dbReference type="EMBL" id="CAF1180817.1"/>
    </source>
</evidence>
<dbReference type="Gene3D" id="2.120.10.30">
    <property type="entry name" value="TolB, C-terminal domain"/>
    <property type="match status" value="3"/>
</dbReference>
<proteinExistence type="predicted"/>
<sequence>MSRGGHCKIPQPTLSNTETTATAMSSRSDKLGNSSLRTLCSATAVWNQTAVTIAGNGSRGGSVKQLCNPFDVFVDSNGSILIADTTNMRVIQWDPNAVSGVVVVGDLGPGNLSNQLYYPTSVFIYNDSLYVLDYFNFRVQKYQLNESSYPLNGTTIVGLFGHGSNNNQISNSFALFVDSAGNLYISDGYNHRVMLWTQGATTGVVVAGGHGYGNMTSQLFYPYGIYVDETSSIFVSDCGNDRVMKWLKGSNTGIIVAGLNGSGSGNAQLLCPLSVILDENGYMYIADSNNYRIQQQLPGAQEGRTIIGGSFGLGSNQLSYVEAIKFDSDWNLIVADTANHRIQKFNLISNGCD</sequence>
<dbReference type="SUPFAM" id="SSF101898">
    <property type="entry name" value="NHL repeat"/>
    <property type="match status" value="1"/>
</dbReference>
<dbReference type="Proteomes" id="UP000677228">
    <property type="component" value="Unassembled WGS sequence"/>
</dbReference>
<evidence type="ECO:0000256" key="2">
    <source>
        <dbReference type="ARBA" id="ARBA00022737"/>
    </source>
</evidence>
<evidence type="ECO:0000256" key="4">
    <source>
        <dbReference type="PROSITE-ProRule" id="PRU00504"/>
    </source>
</evidence>
<feature type="repeat" description="NHL" evidence="4">
    <location>
        <begin position="57"/>
        <end position="96"/>
    </location>
</feature>
<evidence type="ECO:0000256" key="3">
    <source>
        <dbReference type="ARBA" id="ARBA00023180"/>
    </source>
</evidence>